<reference evidence="1 2" key="1">
    <citation type="submission" date="2013-10" db="EMBL/GenBank/DDBJ databases">
        <authorList>
            <consortium name="International Citrus Genome Consortium"/>
            <person name="Jenkins J."/>
            <person name="Schmutz J."/>
            <person name="Prochnik S."/>
            <person name="Rokhsar D."/>
            <person name="Gmitter F."/>
            <person name="Ollitrault P."/>
            <person name="Machado M."/>
            <person name="Talon M."/>
            <person name="Wincker P."/>
            <person name="Jaillon O."/>
            <person name="Morgante M."/>
        </authorList>
    </citation>
    <scope>NUCLEOTIDE SEQUENCE</scope>
    <source>
        <strain evidence="2">cv. Clemenules</strain>
    </source>
</reference>
<dbReference type="KEGG" id="cic:CICLE_v100106881m"/>
<dbReference type="EMBL" id="KI535697">
    <property type="protein sequence ID" value="ESR65298.1"/>
    <property type="molecule type" value="Genomic_DNA"/>
</dbReference>
<name>V4TXI5_CITCL</name>
<gene>
    <name evidence="1" type="ORF">CICLE_v100106881mg</name>
</gene>
<keyword evidence="2" id="KW-1185">Reference proteome</keyword>
<evidence type="ECO:0008006" key="3">
    <source>
        <dbReference type="Google" id="ProtNLM"/>
    </source>
</evidence>
<protein>
    <recommendedName>
        <fullName evidence="3">Serine-threonine/tyrosine-protein kinase catalytic domain-containing protein</fullName>
    </recommendedName>
</protein>
<sequence length="28" mass="3264">IFGCCIEQGEKIVILEYMPNKSLDIFLF</sequence>
<dbReference type="AlphaFoldDB" id="V4TXI5"/>
<feature type="non-terminal residue" evidence="1">
    <location>
        <position position="1"/>
    </location>
</feature>
<dbReference type="Gramene" id="ESR65298">
    <property type="protein sequence ID" value="ESR65298"/>
    <property type="gene ID" value="CICLE_v100106881mg"/>
</dbReference>
<proteinExistence type="predicted"/>
<evidence type="ECO:0000313" key="2">
    <source>
        <dbReference type="Proteomes" id="UP000030687"/>
    </source>
</evidence>
<feature type="non-terminal residue" evidence="1">
    <location>
        <position position="28"/>
    </location>
</feature>
<organism evidence="1 2">
    <name type="scientific">Citrus clementina</name>
    <name type="common">Clementine</name>
    <name type="synonym">Citrus deliciosa x Citrus sinensis</name>
    <dbReference type="NCBI Taxonomy" id="85681"/>
    <lineage>
        <taxon>Eukaryota</taxon>
        <taxon>Viridiplantae</taxon>
        <taxon>Streptophyta</taxon>
        <taxon>Embryophyta</taxon>
        <taxon>Tracheophyta</taxon>
        <taxon>Spermatophyta</taxon>
        <taxon>Magnoliopsida</taxon>
        <taxon>eudicotyledons</taxon>
        <taxon>Gunneridae</taxon>
        <taxon>Pentapetalae</taxon>
        <taxon>rosids</taxon>
        <taxon>malvids</taxon>
        <taxon>Sapindales</taxon>
        <taxon>Rutaceae</taxon>
        <taxon>Aurantioideae</taxon>
        <taxon>Citrus</taxon>
    </lineage>
</organism>
<dbReference type="InParanoid" id="V4TXI5"/>
<accession>V4TXI5</accession>
<evidence type="ECO:0000313" key="1">
    <source>
        <dbReference type="EMBL" id="ESR65298.1"/>
    </source>
</evidence>
<dbReference type="Proteomes" id="UP000030687">
    <property type="component" value="Unassembled WGS sequence"/>
</dbReference>